<organism evidence="9 11">
    <name type="scientific">Nitrosomonas communis</name>
    <dbReference type="NCBI Taxonomy" id="44574"/>
    <lineage>
        <taxon>Bacteria</taxon>
        <taxon>Pseudomonadati</taxon>
        <taxon>Pseudomonadota</taxon>
        <taxon>Betaproteobacteria</taxon>
        <taxon>Nitrosomonadales</taxon>
        <taxon>Nitrosomonadaceae</taxon>
        <taxon>Nitrosomonas</taxon>
    </lineage>
</organism>
<proteinExistence type="inferred from homology"/>
<dbReference type="AlphaFoldDB" id="A0A0F7KK58"/>
<dbReference type="RefSeq" id="WP_046851262.1">
    <property type="nucleotide sequence ID" value="NZ_CBDIPD010000070.1"/>
</dbReference>
<dbReference type="Gene3D" id="3.50.50.60">
    <property type="entry name" value="FAD/NAD(P)-binding domain"/>
    <property type="match status" value="2"/>
</dbReference>
<dbReference type="OrthoDB" id="9769565at2"/>
<keyword evidence="6" id="KW-0560">Oxidoreductase</keyword>
<dbReference type="SUPFAM" id="SSF51905">
    <property type="entry name" value="FAD/NAD(P)-binding domain"/>
    <property type="match status" value="1"/>
</dbReference>
<dbReference type="GO" id="GO:0016705">
    <property type="term" value="F:oxidoreductase activity, acting on paired donors, with incorporation or reduction of molecular oxygen"/>
    <property type="evidence" value="ECO:0007669"/>
    <property type="project" value="InterPro"/>
</dbReference>
<keyword evidence="9" id="KW-0830">Ubiquinone</keyword>
<evidence type="ECO:0000256" key="1">
    <source>
        <dbReference type="ARBA" id="ARBA00001974"/>
    </source>
</evidence>
<name>A0A0F7KK58_9PROT</name>
<dbReference type="EMBL" id="CP011451">
    <property type="protein sequence ID" value="AKH39242.1"/>
    <property type="molecule type" value="Genomic_DNA"/>
</dbReference>
<dbReference type="PANTHER" id="PTHR43876">
    <property type="entry name" value="UBIQUINONE BIOSYNTHESIS MONOOXYGENASE COQ6, MITOCHONDRIAL"/>
    <property type="match status" value="1"/>
</dbReference>
<reference evidence="9 11" key="2">
    <citation type="journal article" date="2016" name="Genome Announc.">
        <title>Genome Sequence of Nitrosomonas communis Strain Nm2, a Mesophilic Ammonia-Oxidizing Bacterium Isolated from Mediterranean Soil.</title>
        <authorList>
            <person name="Kozlowski J.A."/>
            <person name="Kits K.D."/>
            <person name="Stein L.Y."/>
        </authorList>
    </citation>
    <scope>NUCLEOTIDE SEQUENCE [LARGE SCALE GENOMIC DNA]</scope>
    <source>
        <strain evidence="9 11">Nm2</strain>
    </source>
</reference>
<dbReference type="GO" id="GO:0006744">
    <property type="term" value="P:ubiquinone biosynthetic process"/>
    <property type="evidence" value="ECO:0007669"/>
    <property type="project" value="UniProtKB-UniPathway"/>
</dbReference>
<dbReference type="Proteomes" id="UP000324176">
    <property type="component" value="Unassembled WGS sequence"/>
</dbReference>
<accession>A0A0F7KK58</accession>
<dbReference type="NCBIfam" id="NF005788">
    <property type="entry name" value="PRK07608.1-3"/>
    <property type="match status" value="1"/>
</dbReference>
<dbReference type="PATRIC" id="fig|44574.3.peg.4275"/>
<dbReference type="InterPro" id="IPR018168">
    <property type="entry name" value="Ubi_Hdrlase_CS"/>
</dbReference>
<evidence type="ECO:0000256" key="3">
    <source>
        <dbReference type="ARBA" id="ARBA00005349"/>
    </source>
</evidence>
<dbReference type="PROSITE" id="PS01304">
    <property type="entry name" value="UBIH"/>
    <property type="match status" value="1"/>
</dbReference>
<evidence type="ECO:0000313" key="9">
    <source>
        <dbReference type="EMBL" id="AKH39242.1"/>
    </source>
</evidence>
<keyword evidence="5" id="KW-0274">FAD</keyword>
<reference evidence="10 12" key="3">
    <citation type="submission" date="2019-07" db="EMBL/GenBank/DDBJ databases">
        <title>Active sludge and wastewater microbial communities from Klosterneuburg, Austria.</title>
        <authorList>
            <person name="Wagner M."/>
        </authorList>
    </citation>
    <scope>NUCLEOTIDE SEQUENCE [LARGE SCALE GENOMIC DNA]</scope>
    <source>
        <strain evidence="10 12">Nm2</strain>
    </source>
</reference>
<dbReference type="PANTHER" id="PTHR43876:SF7">
    <property type="entry name" value="UBIQUINONE BIOSYNTHESIS MONOOXYGENASE COQ6, MITOCHONDRIAL"/>
    <property type="match status" value="1"/>
</dbReference>
<dbReference type="InterPro" id="IPR002938">
    <property type="entry name" value="FAD-bd"/>
</dbReference>
<feature type="domain" description="FAD-binding" evidence="8">
    <location>
        <begin position="3"/>
        <end position="339"/>
    </location>
</feature>
<dbReference type="Pfam" id="PF01494">
    <property type="entry name" value="FAD_binding_3"/>
    <property type="match status" value="1"/>
</dbReference>
<evidence type="ECO:0000259" key="8">
    <source>
        <dbReference type="Pfam" id="PF01494"/>
    </source>
</evidence>
<evidence type="ECO:0000256" key="4">
    <source>
        <dbReference type="ARBA" id="ARBA00022630"/>
    </source>
</evidence>
<comment type="pathway">
    <text evidence="2">Cofactor biosynthesis; ubiquinone biosynthesis.</text>
</comment>
<reference evidence="11" key="1">
    <citation type="submission" date="2015-05" db="EMBL/GenBank/DDBJ databases">
        <title>Draft genome of Nitrosomonas communis strain Nm2.</title>
        <authorList>
            <person name="Kozlowski J.A."/>
            <person name="Kits K.D."/>
            <person name="Stein L.Y."/>
        </authorList>
    </citation>
    <scope>NUCLEOTIDE SEQUENCE [LARGE SCALE GENOMIC DNA]</scope>
    <source>
        <strain evidence="11">Nm2</strain>
    </source>
</reference>
<dbReference type="UniPathway" id="UPA00232"/>
<dbReference type="GO" id="GO:0004497">
    <property type="term" value="F:monooxygenase activity"/>
    <property type="evidence" value="ECO:0007669"/>
    <property type="project" value="UniProtKB-KW"/>
</dbReference>
<gene>
    <name evidence="9" type="ORF">AAW31_17765</name>
    <name evidence="10" type="ORF">BCL69_102544</name>
</gene>
<dbReference type="PRINTS" id="PR00420">
    <property type="entry name" value="RNGMNOXGNASE"/>
</dbReference>
<dbReference type="NCBIfam" id="TIGR01988">
    <property type="entry name" value="Ubi-OHases"/>
    <property type="match status" value="1"/>
</dbReference>
<dbReference type="InterPro" id="IPR010971">
    <property type="entry name" value="UbiH/COQ6"/>
</dbReference>
<keyword evidence="4" id="KW-0285">Flavoprotein</keyword>
<dbReference type="GO" id="GO:0071949">
    <property type="term" value="F:FAD binding"/>
    <property type="evidence" value="ECO:0007669"/>
    <property type="project" value="InterPro"/>
</dbReference>
<evidence type="ECO:0000313" key="11">
    <source>
        <dbReference type="Proteomes" id="UP000034156"/>
    </source>
</evidence>
<evidence type="ECO:0000313" key="10">
    <source>
        <dbReference type="EMBL" id="TYP87386.1"/>
    </source>
</evidence>
<keyword evidence="7" id="KW-0503">Monooxygenase</keyword>
<dbReference type="InterPro" id="IPR036188">
    <property type="entry name" value="FAD/NAD-bd_sf"/>
</dbReference>
<protein>
    <submittedName>
        <fullName evidence="10">Ubiquinone biosynthesis UbiH/UbiF/VisC/COQ6 family hydroxylase</fullName>
    </submittedName>
    <submittedName>
        <fullName evidence="9">Ubiquinone biosynthesis protein UbiH</fullName>
    </submittedName>
</protein>
<sequence>MKFDIVVIGGGLVGASLVVALKGSGLKIALIESRLPAPLPNDTSWDSRVYAISPGSAAFLQKLGLWQQVEDARITPVYEMKVFGDDGAARLDFSAYASGLSELAFIAENRQLQTAVWKALTSIADESVTVFCPAQCISLVWHESRVDIQLADGRLLQAALVIGADGVNSWVRKQAKIEVTQHAYHQIGMVANFSAEISHFNTAYQWFRRDGVLALLPLPDKRVSMVWSANESQASKLRDLSDEALCCQVAEAANHILGKFQLVTEPVGFPLNFVHVKALAKPRLVLIGDAAHGIHPLAGQGVNLGLRDARELAAILMNRGLQSDCGDFMLLRRYERARKEDILAMEFVTDGLQKLFSSPDPILIRLRNLGFEITNRFPLLKNRLMQHALS</sequence>
<dbReference type="InterPro" id="IPR051205">
    <property type="entry name" value="UbiH/COQ6_monooxygenase"/>
</dbReference>
<comment type="cofactor">
    <cofactor evidence="1">
        <name>FAD</name>
        <dbReference type="ChEBI" id="CHEBI:57692"/>
    </cofactor>
</comment>
<keyword evidence="11" id="KW-1185">Reference proteome</keyword>
<evidence type="ECO:0000313" key="12">
    <source>
        <dbReference type="Proteomes" id="UP000324176"/>
    </source>
</evidence>
<evidence type="ECO:0000256" key="2">
    <source>
        <dbReference type="ARBA" id="ARBA00004749"/>
    </source>
</evidence>
<dbReference type="EMBL" id="VNHT01000025">
    <property type="protein sequence ID" value="TYP87386.1"/>
    <property type="molecule type" value="Genomic_DNA"/>
</dbReference>
<evidence type="ECO:0000256" key="5">
    <source>
        <dbReference type="ARBA" id="ARBA00022827"/>
    </source>
</evidence>
<comment type="similarity">
    <text evidence="3">Belongs to the UbiH/COQ6 family.</text>
</comment>
<evidence type="ECO:0000256" key="6">
    <source>
        <dbReference type="ARBA" id="ARBA00023002"/>
    </source>
</evidence>
<evidence type="ECO:0000256" key="7">
    <source>
        <dbReference type="ARBA" id="ARBA00023033"/>
    </source>
</evidence>
<dbReference type="Proteomes" id="UP000034156">
    <property type="component" value="Chromosome"/>
</dbReference>
<dbReference type="KEGG" id="nco:AAW31_17765"/>